<comment type="caution">
    <text evidence="1">The sequence shown here is derived from an EMBL/GenBank/DDBJ whole genome shotgun (WGS) entry which is preliminary data.</text>
</comment>
<dbReference type="Proteomes" id="UP001311799">
    <property type="component" value="Unassembled WGS sequence"/>
</dbReference>
<evidence type="ECO:0000313" key="1">
    <source>
        <dbReference type="EMBL" id="KAK6589781.1"/>
    </source>
</evidence>
<gene>
    <name evidence="1" type="ORF">RS030_1177</name>
</gene>
<dbReference type="EMBL" id="JAWDEY010000011">
    <property type="protein sequence ID" value="KAK6589781.1"/>
    <property type="molecule type" value="Genomic_DNA"/>
</dbReference>
<organism evidence="1 2">
    <name type="scientific">Cryptosporidium xiaoi</name>
    <dbReference type="NCBI Taxonomy" id="659607"/>
    <lineage>
        <taxon>Eukaryota</taxon>
        <taxon>Sar</taxon>
        <taxon>Alveolata</taxon>
        <taxon>Apicomplexa</taxon>
        <taxon>Conoidasida</taxon>
        <taxon>Coccidia</taxon>
        <taxon>Eucoccidiorida</taxon>
        <taxon>Eimeriorina</taxon>
        <taxon>Cryptosporidiidae</taxon>
        <taxon>Cryptosporidium</taxon>
    </lineage>
</organism>
<accession>A0AAV9XYM6</accession>
<evidence type="ECO:0000313" key="2">
    <source>
        <dbReference type="Proteomes" id="UP001311799"/>
    </source>
</evidence>
<protein>
    <submittedName>
        <fullName evidence="1">Uncharacterized protein</fullName>
    </submittedName>
</protein>
<reference evidence="1 2" key="1">
    <citation type="submission" date="2023-10" db="EMBL/GenBank/DDBJ databases">
        <title>Comparative genomics analysis reveals potential genetic determinants of host preference in Cryptosporidium xiaoi.</title>
        <authorList>
            <person name="Xiao L."/>
            <person name="Li J."/>
        </authorList>
    </citation>
    <scope>NUCLEOTIDE SEQUENCE [LARGE SCALE GENOMIC DNA]</scope>
    <source>
        <strain evidence="1 2">52996</strain>
    </source>
</reference>
<keyword evidence="2" id="KW-1185">Reference proteome</keyword>
<name>A0AAV9XYM6_9CRYT</name>
<dbReference type="AlphaFoldDB" id="A0AAV9XYM6"/>
<proteinExistence type="predicted"/>
<sequence length="752" mass="87845">MTDIPISLRKYIEYGEKTEEVSEIYHQILSWLGSESNYYLAIGRLTEICNYILEHINSKANISPHLCYVSPDILSIVFDKSSKILRFPDNCYSKSENPFYKAEGYSIENKFWELFRELAIKISQKCSPKECYVIFVEIILGSVTLPITSEYNHNQNQENNDGTVKDIKLTSLSEEKCELPRFFRYLGLHCSILCISRMKRNKAQFLTTVCSLTLRKLIYDTDCNSLYTCSCTKSSPKYCIISEIRFLEYLLNNIIQLILDCLSDNKYDAEYKSQEIGIFNSDNYENSVNVTQHTIYSFLMKTLEKLILIDVHDIEISFDNSNSKNKRLHRPKLASNLSHNSTNSIISQILSCENPHSNHNSNTIFACWTKIIFQLCYYISNVAPQTIIDILSNIPICITDVESQPGDLDVTPLSLACYSYSLFVILEESYPNLCDKIYPRQIISLPSRLSIIFRTVTIFLIYCDTYMYGYELNHSRKKNEDILLSYFNTFLQKGILADSYYTKKFHILIQNRLQEKAYYLLESNLDNLIDCKKLIPCSFQTIYGLNWHQNILIKHIFYSFTRYRDESILDSKINSMNELYPYLFDKITCSLKKCYDYDTLFNLFYINVDFHKKLALKNPFSGKVTVGLISKIREIWWEEINNRKCGAILYMDLNRTISISLEYLLECDTLENELSKSEVLLIVLNLIKLILLSDRKSDNGSIKQVIVSLTKESNVLENYIHKIKNYFENKSRAKLRDTIFFIINDIENIIHR</sequence>